<dbReference type="AlphaFoldDB" id="A0A7W7ZFE9"/>
<dbReference type="Pfam" id="PF17132">
    <property type="entry name" value="Glyco_hydro_106"/>
    <property type="match status" value="2"/>
</dbReference>
<evidence type="ECO:0000313" key="4">
    <source>
        <dbReference type="EMBL" id="MBB5058822.1"/>
    </source>
</evidence>
<dbReference type="SUPFAM" id="SSF49785">
    <property type="entry name" value="Galactose-binding domain-like"/>
    <property type="match status" value="1"/>
</dbReference>
<dbReference type="GO" id="GO:0004553">
    <property type="term" value="F:hydrolase activity, hydrolyzing O-glycosyl compounds"/>
    <property type="evidence" value="ECO:0007669"/>
    <property type="project" value="UniProtKB-ARBA"/>
</dbReference>
<evidence type="ECO:0000259" key="3">
    <source>
        <dbReference type="Pfam" id="PF22666"/>
    </source>
</evidence>
<evidence type="ECO:0000256" key="1">
    <source>
        <dbReference type="ARBA" id="ARBA00022729"/>
    </source>
</evidence>
<protein>
    <recommendedName>
        <fullName evidence="3">Beta-mannosidase-like galactose-binding domain-containing protein</fullName>
    </recommendedName>
</protein>
<dbReference type="NCBIfam" id="NF045579">
    <property type="entry name" value="rhamnoside_JR"/>
    <property type="match status" value="1"/>
</dbReference>
<dbReference type="PANTHER" id="PTHR43817">
    <property type="entry name" value="GLYCOSYL HYDROLASE"/>
    <property type="match status" value="1"/>
</dbReference>
<dbReference type="EMBL" id="JACHIP010000004">
    <property type="protein sequence ID" value="MBB5058822.1"/>
    <property type="molecule type" value="Genomic_DNA"/>
</dbReference>
<feature type="domain" description="Beta-mannosidase-like galactose-binding" evidence="3">
    <location>
        <begin position="670"/>
        <end position="756"/>
    </location>
</feature>
<evidence type="ECO:0000313" key="5">
    <source>
        <dbReference type="Proteomes" id="UP000540989"/>
    </source>
</evidence>
<dbReference type="PANTHER" id="PTHR43817:SF1">
    <property type="entry name" value="HYDROLASE, FAMILY 43, PUTATIVE (AFU_ORTHOLOGUE AFUA_3G01660)-RELATED"/>
    <property type="match status" value="1"/>
</dbReference>
<sequence>MSERRAIGEMPEPVSDLAKAFMAPPDSTRPYVLWMWMGSNISKEGITLDLEAMKEAGIGGATIFSLADTLTPWAGVIQKSPTPEIVTYTEPWWVMVRHAASECRRLGLELILHNCAGYESSGGPWVTPELAMQEVIWSEVHIEGGRPVATTLARAEVDPHPHAQFPVVYIPSLGKDGMPIVEGRRSYYRDIAVIALPSSGIPAMDKIIDLTSKMGPNGELSWDAPAGDWTIYRFGHTTTGAMIQPAQWDAMGMECDKMSVEAVTFHCRHVLEDIKRHVGDLIGNPGLSTFYFDSYEAGDPTWTPKMREEFKARRGYDLLPYLPILAKRTLVSEAETERFQRDFKRTVMDLYRDCYWATPRALAHEYGLAFVAEPYEGPWDTREVVKYLDHANMEFWTHKGVYSPSSNREVNDTAHDLGQRIVGAEAFTTSPELANWQAHPAWLKPIGDAAFCDGVNRMNIHHFVQQPWGSEYRPGNAMGQWGIHLGRYQTWWKPGKAWFTYLWRCQTLLQAGAFVSPLDKTSARLVPTAGELDLKSIHRLHGRQHIYFVANIADANGIAECAFSITGLQPEVWDPVLGTMRDVASKQEDGSILFSLDFASHQSYFIIFRKPLTPAKPAPVASVFVTLADLSHSWHLSFDPAWGGPSAVEFESLDDWTSRPEREIKYYSGTVLYRKAFTLPQMAKAKKLWLDLGTVKHIATVFINGKELGVVWTAPWQIDITSAVVSGENKIEISVANVWANRLIGDEQEPADVTWQAGDPVLQGGYYMKELPDWFLKNEPRPSKGRYTFTTWNYFHDKNSPLQQSGLLGPVKVIAEA</sequence>
<dbReference type="RefSeq" id="WP_184219083.1">
    <property type="nucleotide sequence ID" value="NZ_JACHIP010000004.1"/>
</dbReference>
<comment type="caution">
    <text evidence="4">The sequence shown here is derived from an EMBL/GenBank/DDBJ whole genome shotgun (WGS) entry which is preliminary data.</text>
</comment>
<dbReference type="InterPro" id="IPR054593">
    <property type="entry name" value="Beta-mannosidase-like_N2"/>
</dbReference>
<dbReference type="InterPro" id="IPR008979">
    <property type="entry name" value="Galactose-bd-like_sf"/>
</dbReference>
<dbReference type="Proteomes" id="UP000540989">
    <property type="component" value="Unassembled WGS sequence"/>
</dbReference>
<gene>
    <name evidence="4" type="ORF">HDF16_003536</name>
</gene>
<accession>A0A7W7ZFE9</accession>
<name>A0A7W7ZFE9_9BACT</name>
<dbReference type="Gene3D" id="2.60.120.260">
    <property type="entry name" value="Galactose-binding domain-like"/>
    <property type="match status" value="1"/>
</dbReference>
<proteinExistence type="predicted"/>
<dbReference type="Pfam" id="PF22666">
    <property type="entry name" value="Glyco_hydro_2_N2"/>
    <property type="match status" value="1"/>
</dbReference>
<keyword evidence="1" id="KW-0732">Signal</keyword>
<keyword evidence="2" id="KW-0378">Hydrolase</keyword>
<reference evidence="4 5" key="1">
    <citation type="submission" date="2020-08" db="EMBL/GenBank/DDBJ databases">
        <title>Genomic Encyclopedia of Type Strains, Phase IV (KMG-V): Genome sequencing to study the core and pangenomes of soil and plant-associated prokaryotes.</title>
        <authorList>
            <person name="Whitman W."/>
        </authorList>
    </citation>
    <scope>NUCLEOTIDE SEQUENCE [LARGE SCALE GENOMIC DNA]</scope>
    <source>
        <strain evidence="4 5">M8UP14</strain>
    </source>
</reference>
<evidence type="ECO:0000256" key="2">
    <source>
        <dbReference type="ARBA" id="ARBA00022801"/>
    </source>
</evidence>
<organism evidence="4 5">
    <name type="scientific">Granulicella aggregans</name>
    <dbReference type="NCBI Taxonomy" id="474949"/>
    <lineage>
        <taxon>Bacteria</taxon>
        <taxon>Pseudomonadati</taxon>
        <taxon>Acidobacteriota</taxon>
        <taxon>Terriglobia</taxon>
        <taxon>Terriglobales</taxon>
        <taxon>Acidobacteriaceae</taxon>
        <taxon>Granulicella</taxon>
    </lineage>
</organism>
<keyword evidence="5" id="KW-1185">Reference proteome</keyword>